<dbReference type="InterPro" id="IPR036691">
    <property type="entry name" value="Endo/exonu/phosph_ase_sf"/>
</dbReference>
<keyword evidence="3" id="KW-0378">Hydrolase</keyword>
<dbReference type="EMBL" id="JBHSWD010000001">
    <property type="protein sequence ID" value="MFC6592234.1"/>
    <property type="molecule type" value="Genomic_DNA"/>
</dbReference>
<dbReference type="InterPro" id="IPR051916">
    <property type="entry name" value="GPI-anchor_lipid_remodeler"/>
</dbReference>
<keyword evidence="3" id="KW-0255">Endonuclease</keyword>
<keyword evidence="1" id="KW-0812">Transmembrane</keyword>
<dbReference type="PANTHER" id="PTHR14859:SF15">
    <property type="entry name" value="ENDONUCLEASE_EXONUCLEASE_PHOSPHATASE DOMAIN-CONTAINING PROTEIN"/>
    <property type="match status" value="1"/>
</dbReference>
<evidence type="ECO:0000313" key="3">
    <source>
        <dbReference type="EMBL" id="MFC6592234.1"/>
    </source>
</evidence>
<dbReference type="InterPro" id="IPR005135">
    <property type="entry name" value="Endo/exonuclease/phosphatase"/>
</dbReference>
<keyword evidence="1" id="KW-1133">Transmembrane helix</keyword>
<keyword evidence="1" id="KW-0472">Membrane</keyword>
<evidence type="ECO:0000259" key="2">
    <source>
        <dbReference type="Pfam" id="PF03372"/>
    </source>
</evidence>
<reference evidence="4" key="1">
    <citation type="journal article" date="2019" name="Int. J. Syst. Evol. Microbiol.">
        <title>The Global Catalogue of Microorganisms (GCM) 10K type strain sequencing project: providing services to taxonomists for standard genome sequencing and annotation.</title>
        <authorList>
            <consortium name="The Broad Institute Genomics Platform"/>
            <consortium name="The Broad Institute Genome Sequencing Center for Infectious Disease"/>
            <person name="Wu L."/>
            <person name="Ma J."/>
        </authorList>
    </citation>
    <scope>NUCLEOTIDE SEQUENCE [LARGE SCALE GENOMIC DNA]</scope>
    <source>
        <strain evidence="4">CGMCC 1.15772</strain>
    </source>
</reference>
<dbReference type="Pfam" id="PF03372">
    <property type="entry name" value="Exo_endo_phos"/>
    <property type="match status" value="1"/>
</dbReference>
<comment type="caution">
    <text evidence="3">The sequence shown here is derived from an EMBL/GenBank/DDBJ whole genome shotgun (WGS) entry which is preliminary data.</text>
</comment>
<dbReference type="SUPFAM" id="SSF56219">
    <property type="entry name" value="DNase I-like"/>
    <property type="match status" value="1"/>
</dbReference>
<protein>
    <submittedName>
        <fullName evidence="3">Endonuclease/exonuclease/phosphatase family protein</fullName>
    </submittedName>
</protein>
<gene>
    <name evidence="3" type="ORF">ACFP81_09660</name>
</gene>
<feature type="transmembrane region" description="Helical" evidence="1">
    <location>
        <begin position="49"/>
        <end position="70"/>
    </location>
</feature>
<feature type="transmembrane region" description="Helical" evidence="1">
    <location>
        <begin position="77"/>
        <end position="95"/>
    </location>
</feature>
<keyword evidence="4" id="KW-1185">Reference proteome</keyword>
<name>A0ABW1YH93_9DEIO</name>
<accession>A0ABW1YH93</accession>
<feature type="transmembrane region" description="Helical" evidence="1">
    <location>
        <begin position="21"/>
        <end position="37"/>
    </location>
</feature>
<proteinExistence type="predicted"/>
<dbReference type="PANTHER" id="PTHR14859">
    <property type="entry name" value="CALCOFLUOR WHITE HYPERSENSITIVE PROTEIN PRECURSOR"/>
    <property type="match status" value="1"/>
</dbReference>
<keyword evidence="3" id="KW-0540">Nuclease</keyword>
<sequence>MESRKLRAERREHRGGGWFSRLAWAYLAAVLLVWGLGEWIGERTVPTLLLAYAPPALLLALWPLLALGAVLRPAARLPTLLAALAGLGYAGFTWHPAHQPRAADTVLLTYNLARGGQGSAGTLAAQIRAENADIVTLQETNGLRTGFTDNLLRALPGYQVAQAGGGGELLTLSRFPILGQREIQLPGTTRRFLVTALDTPSGPLNVVNVHFSTVMVSGVLRGQVGPTRDRRQKQLEILQRETAGLERVVVAGDFNTPPRGRVYRALTRNLVNAWDAAGRGTGYSFPAPAPVLRIDHVFVRGLVPVQAQVLPAGGSDHRGLRVRVRAP</sequence>
<evidence type="ECO:0000256" key="1">
    <source>
        <dbReference type="SAM" id="Phobius"/>
    </source>
</evidence>
<dbReference type="Gene3D" id="3.60.10.10">
    <property type="entry name" value="Endonuclease/exonuclease/phosphatase"/>
    <property type="match status" value="1"/>
</dbReference>
<dbReference type="RefSeq" id="WP_380083241.1">
    <property type="nucleotide sequence ID" value="NZ_JBHSWD010000001.1"/>
</dbReference>
<evidence type="ECO:0000313" key="4">
    <source>
        <dbReference type="Proteomes" id="UP001596297"/>
    </source>
</evidence>
<organism evidence="3 4">
    <name type="scientific">Deinococcus lacus</name>
    <dbReference type="NCBI Taxonomy" id="392561"/>
    <lineage>
        <taxon>Bacteria</taxon>
        <taxon>Thermotogati</taxon>
        <taxon>Deinococcota</taxon>
        <taxon>Deinococci</taxon>
        <taxon>Deinococcales</taxon>
        <taxon>Deinococcaceae</taxon>
        <taxon>Deinococcus</taxon>
    </lineage>
</organism>
<dbReference type="Proteomes" id="UP001596297">
    <property type="component" value="Unassembled WGS sequence"/>
</dbReference>
<dbReference type="GO" id="GO:0004519">
    <property type="term" value="F:endonuclease activity"/>
    <property type="evidence" value="ECO:0007669"/>
    <property type="project" value="UniProtKB-KW"/>
</dbReference>
<feature type="domain" description="Endonuclease/exonuclease/phosphatase" evidence="2">
    <location>
        <begin position="108"/>
        <end position="317"/>
    </location>
</feature>